<dbReference type="EMBL" id="VSRR010006386">
    <property type="protein sequence ID" value="MPC44664.1"/>
    <property type="molecule type" value="Genomic_DNA"/>
</dbReference>
<evidence type="ECO:0000313" key="1">
    <source>
        <dbReference type="EMBL" id="MPC44664.1"/>
    </source>
</evidence>
<accession>A0A5B7FJY1</accession>
<protein>
    <submittedName>
        <fullName evidence="1">Uncharacterized protein</fullName>
    </submittedName>
</protein>
<reference evidence="1 2" key="1">
    <citation type="submission" date="2019-05" db="EMBL/GenBank/DDBJ databases">
        <title>Another draft genome of Portunus trituberculatus and its Hox gene families provides insights of decapod evolution.</title>
        <authorList>
            <person name="Jeong J.-H."/>
            <person name="Song I."/>
            <person name="Kim S."/>
            <person name="Choi T."/>
            <person name="Kim D."/>
            <person name="Ryu S."/>
            <person name="Kim W."/>
        </authorList>
    </citation>
    <scope>NUCLEOTIDE SEQUENCE [LARGE SCALE GENOMIC DNA]</scope>
    <source>
        <tissue evidence="1">Muscle</tissue>
    </source>
</reference>
<comment type="caution">
    <text evidence="1">The sequence shown here is derived from an EMBL/GenBank/DDBJ whole genome shotgun (WGS) entry which is preliminary data.</text>
</comment>
<proteinExistence type="predicted"/>
<organism evidence="1 2">
    <name type="scientific">Portunus trituberculatus</name>
    <name type="common">Swimming crab</name>
    <name type="synonym">Neptunus trituberculatus</name>
    <dbReference type="NCBI Taxonomy" id="210409"/>
    <lineage>
        <taxon>Eukaryota</taxon>
        <taxon>Metazoa</taxon>
        <taxon>Ecdysozoa</taxon>
        <taxon>Arthropoda</taxon>
        <taxon>Crustacea</taxon>
        <taxon>Multicrustacea</taxon>
        <taxon>Malacostraca</taxon>
        <taxon>Eumalacostraca</taxon>
        <taxon>Eucarida</taxon>
        <taxon>Decapoda</taxon>
        <taxon>Pleocyemata</taxon>
        <taxon>Brachyura</taxon>
        <taxon>Eubrachyura</taxon>
        <taxon>Portunoidea</taxon>
        <taxon>Portunidae</taxon>
        <taxon>Portuninae</taxon>
        <taxon>Portunus</taxon>
    </lineage>
</organism>
<dbReference type="AlphaFoldDB" id="A0A5B7FJY1"/>
<keyword evidence="2" id="KW-1185">Reference proteome</keyword>
<name>A0A5B7FJY1_PORTR</name>
<sequence length="186" mass="20765">MKASSRIEMPVCADMKRSQGGEEVPGYTDLELERRMCEFSLVRVKRICRLGRSKRGRCVCSEVDGEKGYVCVGKQKGGGGRDRSRIQGEGSREVGLVKGDGGLFIGKGTTEQKIRFPILKLELLGFSFRSITVTKRLRLAHCTLSLPHIPHAPPMPPLPPPQRHIPHPYSLKHTQWRPQGQELGAR</sequence>
<evidence type="ECO:0000313" key="2">
    <source>
        <dbReference type="Proteomes" id="UP000324222"/>
    </source>
</evidence>
<dbReference type="Proteomes" id="UP000324222">
    <property type="component" value="Unassembled WGS sequence"/>
</dbReference>
<gene>
    <name evidence="1" type="ORF">E2C01_038341</name>
</gene>